<dbReference type="EMBL" id="CP138583">
    <property type="protein sequence ID" value="WPH00447.1"/>
    <property type="molecule type" value="Genomic_DNA"/>
</dbReference>
<dbReference type="InterPro" id="IPR017359">
    <property type="entry name" value="Phi-like"/>
</dbReference>
<reference evidence="1 2" key="1">
    <citation type="submission" date="2023-11" db="EMBL/GenBank/DDBJ databases">
        <title>An acidophilic fungus is an integral part of prey digestion in a carnivorous sundew plant.</title>
        <authorList>
            <person name="Tsai I.J."/>
        </authorList>
    </citation>
    <scope>NUCLEOTIDE SEQUENCE [LARGE SCALE GENOMIC DNA]</scope>
    <source>
        <strain evidence="1">169a</strain>
    </source>
</reference>
<proteinExistence type="predicted"/>
<protein>
    <recommendedName>
        <fullName evidence="3">RWD domain-containing protein</fullName>
    </recommendedName>
</protein>
<evidence type="ECO:0000313" key="1">
    <source>
        <dbReference type="EMBL" id="WPH00447.1"/>
    </source>
</evidence>
<dbReference type="AlphaFoldDB" id="A0AAQ3M289"/>
<evidence type="ECO:0000313" key="2">
    <source>
        <dbReference type="Proteomes" id="UP001303373"/>
    </source>
</evidence>
<evidence type="ECO:0008006" key="3">
    <source>
        <dbReference type="Google" id="ProtNLM"/>
    </source>
</evidence>
<gene>
    <name evidence="1" type="ORF">R9X50_00327600</name>
</gene>
<dbReference type="PANTHER" id="PTHR15955:SF8">
    <property type="entry name" value="RWD DOMAIN-CONTAINING PROTEIN 2B-RELATED"/>
    <property type="match status" value="1"/>
</dbReference>
<name>A0AAQ3M289_9PEZI</name>
<dbReference type="PANTHER" id="PTHR15955">
    <property type="entry name" value="RWD DOMAIN CONTAINING PROTEIN 2"/>
    <property type="match status" value="1"/>
</dbReference>
<sequence>MSERDERLELEISLVESMYPDQAKYTVKARELSYKSEASAVFTLRLPAGYLEDDLPEVLSAHIGRIDLREQLKQRIQTTCMPGEEVLDSIIVAFDEIAESFTPEQDHVAGHNLKPSAIQDDNGKRATVVVYLHHLLNTNKRKQCLSPPSSVAGVTKPGYPGVLAYSGPSRPVHDHVNELKALNWQAFQVRLESEEEWTFAHGCGVIEVESMAEVVAEVGDSRKELFMEAMRIK</sequence>
<keyword evidence="2" id="KW-1185">Reference proteome</keyword>
<dbReference type="Proteomes" id="UP001303373">
    <property type="component" value="Chromosome 4"/>
</dbReference>
<organism evidence="1 2">
    <name type="scientific">Acrodontium crateriforme</name>
    <dbReference type="NCBI Taxonomy" id="150365"/>
    <lineage>
        <taxon>Eukaryota</taxon>
        <taxon>Fungi</taxon>
        <taxon>Dikarya</taxon>
        <taxon>Ascomycota</taxon>
        <taxon>Pezizomycotina</taxon>
        <taxon>Dothideomycetes</taxon>
        <taxon>Dothideomycetidae</taxon>
        <taxon>Mycosphaerellales</taxon>
        <taxon>Teratosphaeriaceae</taxon>
        <taxon>Acrodontium</taxon>
    </lineage>
</organism>
<accession>A0AAQ3M289</accession>